<keyword evidence="3" id="KW-1185">Reference proteome</keyword>
<name>A0AAV3QHW1_LITER</name>
<organism evidence="2 3">
    <name type="scientific">Lithospermum erythrorhizon</name>
    <name type="common">Purple gromwell</name>
    <name type="synonym">Lithospermum officinale var. erythrorhizon</name>
    <dbReference type="NCBI Taxonomy" id="34254"/>
    <lineage>
        <taxon>Eukaryota</taxon>
        <taxon>Viridiplantae</taxon>
        <taxon>Streptophyta</taxon>
        <taxon>Embryophyta</taxon>
        <taxon>Tracheophyta</taxon>
        <taxon>Spermatophyta</taxon>
        <taxon>Magnoliopsida</taxon>
        <taxon>eudicotyledons</taxon>
        <taxon>Gunneridae</taxon>
        <taxon>Pentapetalae</taxon>
        <taxon>asterids</taxon>
        <taxon>lamiids</taxon>
        <taxon>Boraginales</taxon>
        <taxon>Boraginaceae</taxon>
        <taxon>Boraginoideae</taxon>
        <taxon>Lithospermeae</taxon>
        <taxon>Lithospermum</taxon>
    </lineage>
</organism>
<protein>
    <recommendedName>
        <fullName evidence="4">DUF4283 domain-containing protein</fullName>
    </recommendedName>
</protein>
<feature type="region of interest" description="Disordered" evidence="1">
    <location>
        <begin position="135"/>
        <end position="185"/>
    </location>
</feature>
<proteinExistence type="predicted"/>
<reference evidence="2 3" key="1">
    <citation type="submission" date="2024-01" db="EMBL/GenBank/DDBJ databases">
        <title>The complete chloroplast genome sequence of Lithospermum erythrorhizon: insights into the phylogenetic relationship among Boraginaceae species and the maternal lineages of purple gromwells.</title>
        <authorList>
            <person name="Okada T."/>
            <person name="Watanabe K."/>
        </authorList>
    </citation>
    <scope>NUCLEOTIDE SEQUENCE [LARGE SCALE GENOMIC DNA]</scope>
</reference>
<gene>
    <name evidence="2" type="ORF">LIER_39636</name>
</gene>
<feature type="compositionally biased region" description="Polar residues" evidence="1">
    <location>
        <begin position="137"/>
        <end position="150"/>
    </location>
</feature>
<dbReference type="Proteomes" id="UP001454036">
    <property type="component" value="Unassembled WGS sequence"/>
</dbReference>
<evidence type="ECO:0008006" key="4">
    <source>
        <dbReference type="Google" id="ProtNLM"/>
    </source>
</evidence>
<evidence type="ECO:0000313" key="3">
    <source>
        <dbReference type="Proteomes" id="UP001454036"/>
    </source>
</evidence>
<dbReference type="AlphaFoldDB" id="A0AAV3QHW1"/>
<sequence>MADREPTKPSPRLEESVKQPQISSQILYSEVVKAQLSQPYTQQLVELNTNDALQIFDAKSSSLKETSLYQDDISQNILEKFWVKVFYDEVPLFCSFCCHIGHGTGTCKRRWEDSRSGKTSVQGKAELTSADQVFDNLPQSDNSTNSTKFTAGNCGSKMGRQTRPSKEWQPIGKHVPNARSAMGNKVSPESSAQISLMQNTGNEVKSLILENSFKELASLDNVQSIKDAAGNLEYKEGSGSSLIPVLEQNA</sequence>
<evidence type="ECO:0000256" key="1">
    <source>
        <dbReference type="SAM" id="MobiDB-lite"/>
    </source>
</evidence>
<accession>A0AAV3QHW1</accession>
<evidence type="ECO:0000313" key="2">
    <source>
        <dbReference type="EMBL" id="GAA0163649.1"/>
    </source>
</evidence>
<dbReference type="EMBL" id="BAABME010021569">
    <property type="protein sequence ID" value="GAA0163649.1"/>
    <property type="molecule type" value="Genomic_DNA"/>
</dbReference>
<comment type="caution">
    <text evidence="2">The sequence shown here is derived from an EMBL/GenBank/DDBJ whole genome shotgun (WGS) entry which is preliminary data.</text>
</comment>